<dbReference type="PROSITE" id="PS51257">
    <property type="entry name" value="PROKAR_LIPOPROTEIN"/>
    <property type="match status" value="1"/>
</dbReference>
<organism evidence="1 2">
    <name type="scientific">Polynucleobacter aenigmaticus</name>
    <dbReference type="NCBI Taxonomy" id="1743164"/>
    <lineage>
        <taxon>Bacteria</taxon>
        <taxon>Pseudomonadati</taxon>
        <taxon>Pseudomonadota</taxon>
        <taxon>Betaproteobacteria</taxon>
        <taxon>Burkholderiales</taxon>
        <taxon>Burkholderiaceae</taxon>
        <taxon>Polynucleobacter</taxon>
    </lineage>
</organism>
<comment type="caution">
    <text evidence="1">The sequence shown here is derived from an EMBL/GenBank/DDBJ whole genome shotgun (WGS) entry which is preliminary data.</text>
</comment>
<keyword evidence="2" id="KW-1185">Reference proteome</keyword>
<name>A0A254Q3C1_9BURK</name>
<dbReference type="Proteomes" id="UP000198104">
    <property type="component" value="Unassembled WGS sequence"/>
</dbReference>
<evidence type="ECO:0000313" key="1">
    <source>
        <dbReference type="EMBL" id="OWS69417.1"/>
    </source>
</evidence>
<proteinExistence type="predicted"/>
<dbReference type="NCBIfam" id="NF047637">
    <property type="entry name" value="lipo_CC0125"/>
    <property type="match status" value="1"/>
</dbReference>
<dbReference type="OrthoDB" id="7172943at2"/>
<dbReference type="AlphaFoldDB" id="A0A254Q3C1"/>
<protein>
    <recommendedName>
        <fullName evidence="3">Lipoprotein</fullName>
    </recommendedName>
</protein>
<evidence type="ECO:0008006" key="3">
    <source>
        <dbReference type="Google" id="ProtNLM"/>
    </source>
</evidence>
<sequence length="169" mass="18907">MSLYKSCLLLLITLLTFGCSVRYTERVPGFQPGYVDTQLGQDTYQVKIGEAWQKDWADLEKFAMYRASEITESKGKRYFTVLSSSSQTSTYYITSPGTSTTSGTASVVGSTAYINSTTTTTPGFTAPISGGWYILDFRVISNEDVTKNRKVVDAQQVKRDYEMFINGRR</sequence>
<reference evidence="1 2" key="1">
    <citation type="submission" date="2017-05" db="EMBL/GenBank/DDBJ databases">
        <title>Polynucleobacter sp. MWH-K35W1 isolated from the permanently anoxic monimolimnion of a meromictic lake.</title>
        <authorList>
            <person name="Hahn M.W."/>
        </authorList>
    </citation>
    <scope>NUCLEOTIDE SEQUENCE [LARGE SCALE GENOMIC DNA]</scope>
    <source>
        <strain evidence="1 2">MWH-K35W1</strain>
    </source>
</reference>
<gene>
    <name evidence="1" type="ORF">CBI30_09585</name>
</gene>
<accession>A0A254Q3C1</accession>
<evidence type="ECO:0000313" key="2">
    <source>
        <dbReference type="Proteomes" id="UP000198104"/>
    </source>
</evidence>
<dbReference type="RefSeq" id="WP_088528081.1">
    <property type="nucleotide sequence ID" value="NZ_NGUO01000016.1"/>
</dbReference>
<dbReference type="EMBL" id="NGUO01000016">
    <property type="protein sequence ID" value="OWS69417.1"/>
    <property type="molecule type" value="Genomic_DNA"/>
</dbReference>